<gene>
    <name evidence="3" type="ORF">IF1G_10468</name>
</gene>
<dbReference type="InterPro" id="IPR029058">
    <property type="entry name" value="AB_hydrolase_fold"/>
</dbReference>
<evidence type="ECO:0000313" key="3">
    <source>
        <dbReference type="EMBL" id="TQV90947.1"/>
    </source>
</evidence>
<protein>
    <submittedName>
        <fullName evidence="3">Lipase/esterase</fullName>
    </submittedName>
</protein>
<dbReference type="InterPro" id="IPR013094">
    <property type="entry name" value="AB_hydrolase_3"/>
</dbReference>
<evidence type="ECO:0000256" key="1">
    <source>
        <dbReference type="ARBA" id="ARBA00022801"/>
    </source>
</evidence>
<comment type="caution">
    <text evidence="3">The sequence shown here is derived from an EMBL/GenBank/DDBJ whole genome shotgun (WGS) entry which is preliminary data.</text>
</comment>
<name>A0A545UNA0_9HYPO</name>
<keyword evidence="1" id="KW-0378">Hydrolase</keyword>
<evidence type="ECO:0000313" key="4">
    <source>
        <dbReference type="Proteomes" id="UP000315783"/>
    </source>
</evidence>
<dbReference type="STRING" id="43265.A0A545UNA0"/>
<feature type="domain" description="Alpha/beta hydrolase fold-3" evidence="2">
    <location>
        <begin position="130"/>
        <end position="304"/>
    </location>
</feature>
<dbReference type="Gene3D" id="3.40.50.1820">
    <property type="entry name" value="alpha/beta hydrolase"/>
    <property type="match status" value="1"/>
</dbReference>
<sequence>MSTNELVPKPMGLYDQISLMWLVPLTVARAVFTFASRSADSVSLHWRQKFSISLLQSLRLSLNPRHVFAYSHRRHTGAAVKAYCHERGLTYTVVTAELAEHTSEGNDRQTPPPLLHIVTPAKAPVDGPTLLYAHGGGYLNPLQAPGHMPFALRCADSCGASRVIFIEYSLSSEFGYPTQLIQMVATVKYLLNHPLPGISGNAGIRPETLILAGDSAGGHLIASLLAHVVRPSPYAPPLTELGPEKGKQLCAVALFSPWLTMRTTDASFVANNESDYLSAQQLEFFIKLFKPSLTEVWASPIEADGASAVWKAVFPPEMHARASDVTSCPVAKRILVTTGAGETLFDSCVKFGRELLRADMIVVDSDEKVSAVASKEAVLTIVPAEAHVQPVLDSALGYAHGWSMKSVEMFLKSL</sequence>
<dbReference type="AlphaFoldDB" id="A0A545UNA0"/>
<dbReference type="PANTHER" id="PTHR48081:SF18">
    <property type="entry name" value="ALPHA_BETA HYDROLASE FOLD-3 DOMAIN-CONTAINING PROTEIN"/>
    <property type="match status" value="1"/>
</dbReference>
<proteinExistence type="predicted"/>
<dbReference type="OrthoDB" id="2152029at2759"/>
<dbReference type="Proteomes" id="UP000315783">
    <property type="component" value="Unassembled WGS sequence"/>
</dbReference>
<dbReference type="Pfam" id="PF07859">
    <property type="entry name" value="Abhydrolase_3"/>
    <property type="match status" value="1"/>
</dbReference>
<dbReference type="SUPFAM" id="SSF53474">
    <property type="entry name" value="alpha/beta-Hydrolases"/>
    <property type="match status" value="1"/>
</dbReference>
<dbReference type="PANTHER" id="PTHR48081">
    <property type="entry name" value="AB HYDROLASE SUPERFAMILY PROTEIN C4A8.06C"/>
    <property type="match status" value="1"/>
</dbReference>
<reference evidence="3 4" key="1">
    <citation type="journal article" date="2019" name="Appl. Microbiol. Biotechnol.">
        <title>Genome sequence of Isaria javanica and comparative genome analysis insights into family S53 peptidase evolution in fungal entomopathogens.</title>
        <authorList>
            <person name="Lin R."/>
            <person name="Zhang X."/>
            <person name="Xin B."/>
            <person name="Zou M."/>
            <person name="Gao Y."/>
            <person name="Qin F."/>
            <person name="Hu Q."/>
            <person name="Xie B."/>
            <person name="Cheng X."/>
        </authorList>
    </citation>
    <scope>NUCLEOTIDE SEQUENCE [LARGE SCALE GENOMIC DNA]</scope>
    <source>
        <strain evidence="3 4">IJ1G</strain>
    </source>
</reference>
<accession>A0A545UNA0</accession>
<dbReference type="EMBL" id="SPUK01000022">
    <property type="protein sequence ID" value="TQV90947.1"/>
    <property type="molecule type" value="Genomic_DNA"/>
</dbReference>
<keyword evidence="4" id="KW-1185">Reference proteome</keyword>
<dbReference type="GO" id="GO:0016787">
    <property type="term" value="F:hydrolase activity"/>
    <property type="evidence" value="ECO:0007669"/>
    <property type="project" value="UniProtKB-KW"/>
</dbReference>
<dbReference type="InterPro" id="IPR050300">
    <property type="entry name" value="GDXG_lipolytic_enzyme"/>
</dbReference>
<evidence type="ECO:0000259" key="2">
    <source>
        <dbReference type="Pfam" id="PF07859"/>
    </source>
</evidence>
<organism evidence="3 4">
    <name type="scientific">Cordyceps javanica</name>
    <dbReference type="NCBI Taxonomy" id="43265"/>
    <lineage>
        <taxon>Eukaryota</taxon>
        <taxon>Fungi</taxon>
        <taxon>Dikarya</taxon>
        <taxon>Ascomycota</taxon>
        <taxon>Pezizomycotina</taxon>
        <taxon>Sordariomycetes</taxon>
        <taxon>Hypocreomycetidae</taxon>
        <taxon>Hypocreales</taxon>
        <taxon>Cordycipitaceae</taxon>
        <taxon>Cordyceps</taxon>
    </lineage>
</organism>